<proteinExistence type="predicted"/>
<protein>
    <submittedName>
        <fullName evidence="1">Uncharacterized protein</fullName>
    </submittedName>
</protein>
<keyword evidence="2" id="KW-1185">Reference proteome</keyword>
<dbReference type="AlphaFoldDB" id="A4A4Z3"/>
<gene>
    <name evidence="1" type="ORF">KT71_09562</name>
</gene>
<dbReference type="EMBL" id="AAOA02000003">
    <property type="protein sequence ID" value="EAQ98864.2"/>
    <property type="molecule type" value="Genomic_DNA"/>
</dbReference>
<evidence type="ECO:0000313" key="2">
    <source>
        <dbReference type="Proteomes" id="UP000019205"/>
    </source>
</evidence>
<sequence>MAASVVMLTLGFTGCTGDLPQSEFPCLVAQDRYNRFNETYVFSPMGDKERAMRFAQEAEAACLQDEN</sequence>
<comment type="caution">
    <text evidence="1">The sequence shown here is derived from an EMBL/GenBank/DDBJ whole genome shotgun (WGS) entry which is preliminary data.</text>
</comment>
<dbReference type="HOGENOM" id="CLU_2805079_0_0_6"/>
<evidence type="ECO:0000313" key="1">
    <source>
        <dbReference type="EMBL" id="EAQ98864.2"/>
    </source>
</evidence>
<dbReference type="RefSeq" id="WP_023660181.1">
    <property type="nucleotide sequence ID" value="NZ_CM002299.1"/>
</dbReference>
<dbReference type="Proteomes" id="UP000019205">
    <property type="component" value="Chromosome"/>
</dbReference>
<name>A4A4Z3_9GAMM</name>
<organism evidence="1 2">
    <name type="scientific">Congregibacter litoralis KT71</name>
    <dbReference type="NCBI Taxonomy" id="314285"/>
    <lineage>
        <taxon>Bacteria</taxon>
        <taxon>Pseudomonadati</taxon>
        <taxon>Pseudomonadota</taxon>
        <taxon>Gammaproteobacteria</taxon>
        <taxon>Cellvibrionales</taxon>
        <taxon>Halieaceae</taxon>
        <taxon>Congregibacter</taxon>
    </lineage>
</organism>
<reference evidence="1 2" key="2">
    <citation type="journal article" date="2009" name="PLoS ONE">
        <title>The photosynthetic apparatus and its regulation in the aerobic gammaproteobacterium Congregibacter litoralis gen. nov., sp. nov.</title>
        <authorList>
            <person name="Spring S."/>
            <person name="Lunsdorf H."/>
            <person name="Fuchs B.M."/>
            <person name="Tindall B.J."/>
        </authorList>
    </citation>
    <scope>NUCLEOTIDE SEQUENCE [LARGE SCALE GENOMIC DNA]</scope>
    <source>
        <strain evidence="1">KT71</strain>
    </source>
</reference>
<reference evidence="1 2" key="1">
    <citation type="journal article" date="2007" name="Proc. Natl. Acad. Sci. U.S.A.">
        <title>Characterization of a marine gammaproteobacterium capable of aerobic anoxygenic photosynthesis.</title>
        <authorList>
            <person name="Fuchs B.M."/>
            <person name="Spring S."/>
            <person name="Teeling H."/>
            <person name="Quast C."/>
            <person name="Wulf J."/>
            <person name="Schattenhofer M."/>
            <person name="Yan S."/>
            <person name="Ferriera S."/>
            <person name="Johnson J."/>
            <person name="Glockner F.O."/>
            <person name="Amann R."/>
        </authorList>
    </citation>
    <scope>NUCLEOTIDE SEQUENCE [LARGE SCALE GENOMIC DNA]</scope>
    <source>
        <strain evidence="1">KT71</strain>
    </source>
</reference>
<dbReference type="STRING" id="314285.KT71_09562"/>
<accession>A4A4Z3</accession>